<dbReference type="InterPro" id="IPR015797">
    <property type="entry name" value="NUDIX_hydrolase-like_dom_sf"/>
</dbReference>
<dbReference type="RefSeq" id="WP_345709049.1">
    <property type="nucleotide sequence ID" value="NZ_BAABKV010000001.1"/>
</dbReference>
<name>A0ABW2G593_9ACTN</name>
<feature type="domain" description="Nudix hydrolase" evidence="3">
    <location>
        <begin position="18"/>
        <end position="151"/>
    </location>
</feature>
<sequence length="168" mass="18195">MGAAVEMLPTAEFVRTLPHGTVFAAAHLTDGAGRPLMLRSVYDPELWQLPGGNLDFGEDPWGCARRETWEETGLSLPEEPGRLLTVMFAPPVGELPFKIGFVFDGGSLDAEALASVRVDPAEHTGFKVQGLAEWAAELTPRRLRFVESVDGARRSGRAEYLYLGPVGG</sequence>
<dbReference type="Proteomes" id="UP001596435">
    <property type="component" value="Unassembled WGS sequence"/>
</dbReference>
<accession>A0ABW2G593</accession>
<dbReference type="PANTHER" id="PTHR43046:SF16">
    <property type="entry name" value="ADP-RIBOSE PYROPHOSPHATASE YJHB-RELATED"/>
    <property type="match status" value="1"/>
</dbReference>
<dbReference type="Gene3D" id="3.90.79.10">
    <property type="entry name" value="Nucleoside Triphosphate Pyrophosphohydrolase"/>
    <property type="match status" value="1"/>
</dbReference>
<evidence type="ECO:0000313" key="5">
    <source>
        <dbReference type="Proteomes" id="UP001596435"/>
    </source>
</evidence>
<evidence type="ECO:0000256" key="1">
    <source>
        <dbReference type="ARBA" id="ARBA00001946"/>
    </source>
</evidence>
<organism evidence="4 5">
    <name type="scientific">Kitasatospora paranensis</name>
    <dbReference type="NCBI Taxonomy" id="258053"/>
    <lineage>
        <taxon>Bacteria</taxon>
        <taxon>Bacillati</taxon>
        <taxon>Actinomycetota</taxon>
        <taxon>Actinomycetes</taxon>
        <taxon>Kitasatosporales</taxon>
        <taxon>Streptomycetaceae</taxon>
        <taxon>Kitasatospora</taxon>
    </lineage>
</organism>
<dbReference type="SUPFAM" id="SSF55811">
    <property type="entry name" value="Nudix"/>
    <property type="match status" value="1"/>
</dbReference>
<keyword evidence="2" id="KW-0378">Hydrolase</keyword>
<comment type="cofactor">
    <cofactor evidence="1">
        <name>Mg(2+)</name>
        <dbReference type="ChEBI" id="CHEBI:18420"/>
    </cofactor>
</comment>
<gene>
    <name evidence="4" type="ORF">ACFQMG_27905</name>
</gene>
<dbReference type="InterPro" id="IPR000086">
    <property type="entry name" value="NUDIX_hydrolase_dom"/>
</dbReference>
<proteinExistence type="predicted"/>
<evidence type="ECO:0000256" key="2">
    <source>
        <dbReference type="ARBA" id="ARBA00022801"/>
    </source>
</evidence>
<dbReference type="PANTHER" id="PTHR43046">
    <property type="entry name" value="GDP-MANNOSE MANNOSYL HYDROLASE"/>
    <property type="match status" value="1"/>
</dbReference>
<protein>
    <submittedName>
        <fullName evidence="4">NUDIX domain-containing protein</fullName>
    </submittedName>
</protein>
<dbReference type="InterPro" id="IPR020084">
    <property type="entry name" value="NUDIX_hydrolase_CS"/>
</dbReference>
<dbReference type="Pfam" id="PF00293">
    <property type="entry name" value="NUDIX"/>
    <property type="match status" value="1"/>
</dbReference>
<dbReference type="PROSITE" id="PS00893">
    <property type="entry name" value="NUDIX_BOX"/>
    <property type="match status" value="1"/>
</dbReference>
<comment type="caution">
    <text evidence="4">The sequence shown here is derived from an EMBL/GenBank/DDBJ whole genome shotgun (WGS) entry which is preliminary data.</text>
</comment>
<dbReference type="PROSITE" id="PS51462">
    <property type="entry name" value="NUDIX"/>
    <property type="match status" value="1"/>
</dbReference>
<evidence type="ECO:0000313" key="4">
    <source>
        <dbReference type="EMBL" id="MFC7183377.1"/>
    </source>
</evidence>
<keyword evidence="5" id="KW-1185">Reference proteome</keyword>
<evidence type="ECO:0000259" key="3">
    <source>
        <dbReference type="PROSITE" id="PS51462"/>
    </source>
</evidence>
<reference evidence="5" key="1">
    <citation type="journal article" date="2019" name="Int. J. Syst. Evol. Microbiol.">
        <title>The Global Catalogue of Microorganisms (GCM) 10K type strain sequencing project: providing services to taxonomists for standard genome sequencing and annotation.</title>
        <authorList>
            <consortium name="The Broad Institute Genomics Platform"/>
            <consortium name="The Broad Institute Genome Sequencing Center for Infectious Disease"/>
            <person name="Wu L."/>
            <person name="Ma J."/>
        </authorList>
    </citation>
    <scope>NUCLEOTIDE SEQUENCE [LARGE SCALE GENOMIC DNA]</scope>
    <source>
        <strain evidence="5">CGMCC 1.12859</strain>
    </source>
</reference>
<dbReference type="EMBL" id="JBHTAJ010000066">
    <property type="protein sequence ID" value="MFC7183377.1"/>
    <property type="molecule type" value="Genomic_DNA"/>
</dbReference>